<organism evidence="1 2">
    <name type="scientific">Paenibacillus silvae</name>
    <dbReference type="NCBI Taxonomy" id="1325358"/>
    <lineage>
        <taxon>Bacteria</taxon>
        <taxon>Bacillati</taxon>
        <taxon>Bacillota</taxon>
        <taxon>Bacilli</taxon>
        <taxon>Bacillales</taxon>
        <taxon>Paenibacillaceae</taxon>
        <taxon>Paenibacillus</taxon>
    </lineage>
</organism>
<keyword evidence="2" id="KW-1185">Reference proteome</keyword>
<proteinExistence type="predicted"/>
<dbReference type="Proteomes" id="UP000652153">
    <property type="component" value="Unassembled WGS sequence"/>
</dbReference>
<name>A0ABQ1YVY9_9BACL</name>
<dbReference type="RefSeq" id="WP_188590882.1">
    <property type="nucleotide sequence ID" value="NZ_BMFU01000001.1"/>
</dbReference>
<dbReference type="EMBL" id="BMFU01000001">
    <property type="protein sequence ID" value="GGH40865.1"/>
    <property type="molecule type" value="Genomic_DNA"/>
</dbReference>
<evidence type="ECO:0000313" key="1">
    <source>
        <dbReference type="EMBL" id="GGH40865.1"/>
    </source>
</evidence>
<accession>A0ABQ1YVY9</accession>
<sequence>MGYTHYWYRVREIELDVYFKILTDFKRLLPVLTEEGVRLAGSGGKGGPVINDDNLLFNGVDAERYEDFVFPRVLRLWDEPDENDQYFQFCRTSGYPYDQAVIAFLLIAKHHLKQDIAVQSDVGAKKLDAAKKLCQTTLGIS</sequence>
<gene>
    <name evidence="1" type="ORF">GCM10008014_00050</name>
</gene>
<evidence type="ECO:0000313" key="2">
    <source>
        <dbReference type="Proteomes" id="UP000652153"/>
    </source>
</evidence>
<comment type="caution">
    <text evidence="1">The sequence shown here is derived from an EMBL/GenBank/DDBJ whole genome shotgun (WGS) entry which is preliminary data.</text>
</comment>
<reference evidence="2" key="1">
    <citation type="journal article" date="2019" name="Int. J. Syst. Evol. Microbiol.">
        <title>The Global Catalogue of Microorganisms (GCM) 10K type strain sequencing project: providing services to taxonomists for standard genome sequencing and annotation.</title>
        <authorList>
            <consortium name="The Broad Institute Genomics Platform"/>
            <consortium name="The Broad Institute Genome Sequencing Center for Infectious Disease"/>
            <person name="Wu L."/>
            <person name="Ma J."/>
        </authorList>
    </citation>
    <scope>NUCLEOTIDE SEQUENCE [LARGE SCALE GENOMIC DNA]</scope>
    <source>
        <strain evidence="2">CGMCC 1.12770</strain>
    </source>
</reference>
<protein>
    <submittedName>
        <fullName evidence="1">Uncharacterized protein</fullName>
    </submittedName>
</protein>